<dbReference type="EMBL" id="GBXM01064268">
    <property type="protein sequence ID" value="JAH44309.1"/>
    <property type="molecule type" value="Transcribed_RNA"/>
</dbReference>
<organism evidence="1">
    <name type="scientific">Anguilla anguilla</name>
    <name type="common">European freshwater eel</name>
    <name type="synonym">Muraena anguilla</name>
    <dbReference type="NCBI Taxonomy" id="7936"/>
    <lineage>
        <taxon>Eukaryota</taxon>
        <taxon>Metazoa</taxon>
        <taxon>Chordata</taxon>
        <taxon>Craniata</taxon>
        <taxon>Vertebrata</taxon>
        <taxon>Euteleostomi</taxon>
        <taxon>Actinopterygii</taxon>
        <taxon>Neopterygii</taxon>
        <taxon>Teleostei</taxon>
        <taxon>Anguilliformes</taxon>
        <taxon>Anguillidae</taxon>
        <taxon>Anguilla</taxon>
    </lineage>
</organism>
<protein>
    <submittedName>
        <fullName evidence="1">Uncharacterized protein</fullName>
    </submittedName>
</protein>
<evidence type="ECO:0000313" key="1">
    <source>
        <dbReference type="EMBL" id="JAH44309.1"/>
    </source>
</evidence>
<sequence length="46" mass="5184">MTFRLSEQTHPGTPVRGLRRCVMSCHSDAVTRRGGRPSLRVTAFRV</sequence>
<accession>A0A0E9SSJ5</accession>
<reference evidence="1" key="2">
    <citation type="journal article" date="2015" name="Fish Shellfish Immunol.">
        <title>Early steps in the European eel (Anguilla anguilla)-Vibrio vulnificus interaction in the gills: Role of the RtxA13 toxin.</title>
        <authorList>
            <person name="Callol A."/>
            <person name="Pajuelo D."/>
            <person name="Ebbesson L."/>
            <person name="Teles M."/>
            <person name="MacKenzie S."/>
            <person name="Amaro C."/>
        </authorList>
    </citation>
    <scope>NUCLEOTIDE SEQUENCE</scope>
</reference>
<dbReference type="AlphaFoldDB" id="A0A0E9SSJ5"/>
<reference evidence="1" key="1">
    <citation type="submission" date="2014-11" db="EMBL/GenBank/DDBJ databases">
        <authorList>
            <person name="Amaro Gonzalez C."/>
        </authorList>
    </citation>
    <scope>NUCLEOTIDE SEQUENCE</scope>
</reference>
<name>A0A0E9SSJ5_ANGAN</name>
<proteinExistence type="predicted"/>